<feature type="region of interest" description="Disordered" evidence="6">
    <location>
        <begin position="503"/>
        <end position="540"/>
    </location>
</feature>
<dbReference type="SUPFAM" id="SSF56784">
    <property type="entry name" value="HAD-like"/>
    <property type="match status" value="1"/>
</dbReference>
<dbReference type="InterPro" id="IPR023214">
    <property type="entry name" value="HAD_sf"/>
</dbReference>
<dbReference type="Pfam" id="PF02348">
    <property type="entry name" value="CTP_transf_3"/>
    <property type="match status" value="1"/>
</dbReference>
<evidence type="ECO:0000256" key="6">
    <source>
        <dbReference type="SAM" id="MobiDB-lite"/>
    </source>
</evidence>
<comment type="pathway">
    <text evidence="2">Amino-sugar metabolism; N-acetylneuraminate metabolism.</text>
</comment>
<evidence type="ECO:0000256" key="4">
    <source>
        <dbReference type="ARBA" id="ARBA00012491"/>
    </source>
</evidence>
<dbReference type="EC" id="2.7.7.43" evidence="4"/>
<dbReference type="AlphaFoldDB" id="A0A3S2MJP9"/>
<protein>
    <recommendedName>
        <fullName evidence="4">N-acylneuraminate cytidylyltransferase</fullName>
        <ecNumber evidence="4">2.7.7.43</ecNumber>
    </recommendedName>
</protein>
<dbReference type="Gene3D" id="3.90.550.10">
    <property type="entry name" value="Spore Coat Polysaccharide Biosynthesis Protein SpsA, Chain A"/>
    <property type="match status" value="1"/>
</dbReference>
<evidence type="ECO:0000256" key="3">
    <source>
        <dbReference type="ARBA" id="ARBA00010726"/>
    </source>
</evidence>
<gene>
    <name evidence="7" type="ORF">OJAV_G00183720</name>
</gene>
<comment type="catalytic activity">
    <reaction evidence="1">
        <text>an N-acylneuraminate + CTP = a CMP-N-acyl-beta-neuraminate + diphosphate</text>
        <dbReference type="Rhea" id="RHEA:11344"/>
        <dbReference type="ChEBI" id="CHEBI:33019"/>
        <dbReference type="ChEBI" id="CHEBI:37563"/>
        <dbReference type="ChEBI" id="CHEBI:60073"/>
        <dbReference type="ChEBI" id="CHEBI:68671"/>
        <dbReference type="EC" id="2.7.7.43"/>
    </reaction>
</comment>
<evidence type="ECO:0000313" key="7">
    <source>
        <dbReference type="EMBL" id="RVE60691.1"/>
    </source>
</evidence>
<feature type="region of interest" description="Disordered" evidence="6">
    <location>
        <begin position="424"/>
        <end position="453"/>
    </location>
</feature>
<dbReference type="Gene3D" id="3.40.50.1000">
    <property type="entry name" value="HAD superfamily/HAD-like"/>
    <property type="match status" value="1"/>
</dbReference>
<name>A0A3S2MJP9_ORYJA</name>
<dbReference type="InterPro" id="IPR050793">
    <property type="entry name" value="CMP-NeuNAc_synthase"/>
</dbReference>
<reference evidence="7 8" key="1">
    <citation type="submission" date="2018-11" db="EMBL/GenBank/DDBJ databases">
        <authorList>
            <person name="Lopez-Roques C."/>
            <person name="Donnadieu C."/>
            <person name="Bouchez O."/>
            <person name="Klopp C."/>
            <person name="Cabau C."/>
            <person name="Zahm M."/>
        </authorList>
    </citation>
    <scope>NUCLEOTIDE SEQUENCE [LARGE SCALE GENOMIC DNA]</scope>
    <source>
        <strain evidence="7">RS831</strain>
        <tissue evidence="7">Whole body</tissue>
    </source>
</reference>
<keyword evidence="8" id="KW-1185">Reference proteome</keyword>
<keyword evidence="5" id="KW-0548">Nucleotidyltransferase</keyword>
<dbReference type="PANTHER" id="PTHR21485">
    <property type="entry name" value="HAD SUPERFAMILY MEMBERS CMAS AND KDSC"/>
    <property type="match status" value="1"/>
</dbReference>
<sequence length="621" mass="68333">MSARKRHLGEEPDEIPMKMNKDNRHVAALILARGGSKGIPLKNIQKLAGVPLIGWVLRAAIDSGVFDSVWVSTDHDEIEKVAKFFGAKVHRRSPEVSKDTSSSLETIQEFLERNPGVDVVCNIQATSPGLHPFHLSKALKMITVDGYDSVFSVVRSYQFRWKEVKGSSDQTEPLNLDPKNRPRRQDWDGELYENGCFYIATTSLIMNEGRLQGGKMAYYEMLPQHSVDIDNDFDWPKAEQRLFRYGYFGQATPKVMFCKVSGCLTERLPSVSGKEIHIKDEEGLQMLKKEGVEVILLNCSQDPIEPALVILLNCSQDPIEPALVKRLKENTGCEVLEVEGDLLVSLQRILKERKLEWKDVAYMGNDRADTSCLNLSGLSAVPGDADEDAVNAAKYSCRHAAGKGAVREFAEYILQKKQEAESKRQQVAGVDSGYGTTSSSTQSNDPEDTSSLNLSSLSAVPEDAVNAAEYIYQQVAGMEAVNEVSEYFLQKKLEAESKSQKVAGIGSGNAPPSSSCIGPEYGTTSSSTQSNDPEDTSSLNLSSLSAVPGNVLKNIMKIAKYICYLAAGMVALKEVPKYLLKEEQEANSKFQQVSGISFGYGITSSSTQNKVKMKFLNVEAE</sequence>
<dbReference type="FunFam" id="3.90.550.10:FF:000074">
    <property type="entry name" value="N-acylneuraminate cytidylyltransferase A"/>
    <property type="match status" value="1"/>
</dbReference>
<dbReference type="InterPro" id="IPR003329">
    <property type="entry name" value="Cytidylyl_trans"/>
</dbReference>
<organism evidence="7 8">
    <name type="scientific">Oryzias javanicus</name>
    <name type="common">Javanese ricefish</name>
    <name type="synonym">Aplocheilus javanicus</name>
    <dbReference type="NCBI Taxonomy" id="123683"/>
    <lineage>
        <taxon>Eukaryota</taxon>
        <taxon>Metazoa</taxon>
        <taxon>Chordata</taxon>
        <taxon>Craniata</taxon>
        <taxon>Vertebrata</taxon>
        <taxon>Euteleostomi</taxon>
        <taxon>Actinopterygii</taxon>
        <taxon>Neopterygii</taxon>
        <taxon>Teleostei</taxon>
        <taxon>Neoteleostei</taxon>
        <taxon>Acanthomorphata</taxon>
        <taxon>Ovalentaria</taxon>
        <taxon>Atherinomorphae</taxon>
        <taxon>Beloniformes</taxon>
        <taxon>Adrianichthyidae</taxon>
        <taxon>Oryziinae</taxon>
        <taxon>Oryzias</taxon>
    </lineage>
</organism>
<evidence type="ECO:0000256" key="1">
    <source>
        <dbReference type="ARBA" id="ARBA00001862"/>
    </source>
</evidence>
<dbReference type="GO" id="GO:0006054">
    <property type="term" value="P:N-acetylneuraminate metabolic process"/>
    <property type="evidence" value="ECO:0007669"/>
    <property type="project" value="UniProtKB-UniPathway"/>
</dbReference>
<dbReference type="InterPro" id="IPR029044">
    <property type="entry name" value="Nucleotide-diphossugar_trans"/>
</dbReference>
<evidence type="ECO:0000313" key="8">
    <source>
        <dbReference type="Proteomes" id="UP000283210"/>
    </source>
</evidence>
<evidence type="ECO:0000256" key="2">
    <source>
        <dbReference type="ARBA" id="ARBA00005141"/>
    </source>
</evidence>
<dbReference type="PANTHER" id="PTHR21485:SF3">
    <property type="entry name" value="N-ACYLNEURAMINATE CYTIDYLYLTRANSFERASE"/>
    <property type="match status" value="1"/>
</dbReference>
<proteinExistence type="inferred from homology"/>
<dbReference type="SUPFAM" id="SSF53448">
    <property type="entry name" value="Nucleotide-diphospho-sugar transferases"/>
    <property type="match status" value="1"/>
</dbReference>
<evidence type="ECO:0000256" key="5">
    <source>
        <dbReference type="ARBA" id="ARBA00022695"/>
    </source>
</evidence>
<dbReference type="Proteomes" id="UP000283210">
    <property type="component" value="Chromosome 18"/>
</dbReference>
<dbReference type="GO" id="GO:0008781">
    <property type="term" value="F:N-acylneuraminate cytidylyltransferase activity"/>
    <property type="evidence" value="ECO:0007669"/>
    <property type="project" value="UniProtKB-EC"/>
</dbReference>
<dbReference type="UniPathway" id="UPA00628"/>
<reference evidence="7 8" key="2">
    <citation type="submission" date="2019-01" db="EMBL/GenBank/DDBJ databases">
        <title>A chromosome length genome reference of the Java medaka (oryzias javanicus).</title>
        <authorList>
            <person name="Herpin A."/>
            <person name="Takehana Y."/>
            <person name="Naruse K."/>
            <person name="Ansai S."/>
            <person name="Kawaguchi M."/>
        </authorList>
    </citation>
    <scope>NUCLEOTIDE SEQUENCE [LARGE SCALE GENOMIC DNA]</scope>
    <source>
        <strain evidence="7">RS831</strain>
        <tissue evidence="7">Whole body</tissue>
    </source>
</reference>
<feature type="compositionally biased region" description="Polar residues" evidence="6">
    <location>
        <begin position="510"/>
        <end position="540"/>
    </location>
</feature>
<keyword evidence="5" id="KW-0808">Transferase</keyword>
<dbReference type="EMBL" id="CM012454">
    <property type="protein sequence ID" value="RVE60691.1"/>
    <property type="molecule type" value="Genomic_DNA"/>
</dbReference>
<dbReference type="OrthoDB" id="10262032at2759"/>
<comment type="similarity">
    <text evidence="3">Belongs to the CMP-NeuNAc synthase family.</text>
</comment>
<accession>A0A3S2MJP9</accession>
<dbReference type="CDD" id="cd02513">
    <property type="entry name" value="CMP-NeuAc_Synthase"/>
    <property type="match status" value="1"/>
</dbReference>
<dbReference type="InterPro" id="IPR036412">
    <property type="entry name" value="HAD-like_sf"/>
</dbReference>